<dbReference type="KEGG" id="mmor:MMOR_54420"/>
<dbReference type="InterPro" id="IPR021417">
    <property type="entry name" value="DUF3060"/>
</dbReference>
<evidence type="ECO:0000313" key="3">
    <source>
        <dbReference type="Proteomes" id="UP000466681"/>
    </source>
</evidence>
<sequence length="143" mass="14662">MVRTVVACVVALPIVALTVGAPVAGAQPPGVCNPLARTCADNSIVGAHPPGDTHITGVGIVRTIDCNGHTLLVNGGGNQITALGTCWAVTVQGNGNVVVADNVINDVTVYGWDQTVLYKNGSPAIWDRGRELGMTNIVNRVPA</sequence>
<dbReference type="Pfam" id="PF11259">
    <property type="entry name" value="DUF3060"/>
    <property type="match status" value="1"/>
</dbReference>
<gene>
    <name evidence="2" type="ORF">MMOR_54420</name>
</gene>
<feature type="signal peptide" evidence="1">
    <location>
        <begin position="1"/>
        <end position="26"/>
    </location>
</feature>
<accession>A0AAD1HHV6</accession>
<feature type="chain" id="PRO_5041948883" evidence="1">
    <location>
        <begin position="27"/>
        <end position="143"/>
    </location>
</feature>
<dbReference type="EMBL" id="AP022560">
    <property type="protein sequence ID" value="BBX04506.1"/>
    <property type="molecule type" value="Genomic_DNA"/>
</dbReference>
<keyword evidence="3" id="KW-1185">Reference proteome</keyword>
<dbReference type="RefSeq" id="WP_083156102.1">
    <property type="nucleotide sequence ID" value="NZ_AP022560.1"/>
</dbReference>
<name>A0AAD1HHV6_9MYCO</name>
<keyword evidence="1" id="KW-0732">Signal</keyword>
<organism evidence="2 3">
    <name type="scientific">Mycolicibacterium moriokaense</name>
    <dbReference type="NCBI Taxonomy" id="39691"/>
    <lineage>
        <taxon>Bacteria</taxon>
        <taxon>Bacillati</taxon>
        <taxon>Actinomycetota</taxon>
        <taxon>Actinomycetes</taxon>
        <taxon>Mycobacteriales</taxon>
        <taxon>Mycobacteriaceae</taxon>
        <taxon>Mycolicibacterium</taxon>
    </lineage>
</organism>
<dbReference type="Proteomes" id="UP000466681">
    <property type="component" value="Chromosome"/>
</dbReference>
<evidence type="ECO:0000256" key="1">
    <source>
        <dbReference type="SAM" id="SignalP"/>
    </source>
</evidence>
<evidence type="ECO:0000313" key="2">
    <source>
        <dbReference type="EMBL" id="BBX04506.1"/>
    </source>
</evidence>
<dbReference type="AlphaFoldDB" id="A0AAD1HHV6"/>
<protein>
    <submittedName>
        <fullName evidence="2">Membrane protein</fullName>
    </submittedName>
</protein>
<reference evidence="2 3" key="1">
    <citation type="journal article" date="2019" name="Emerg. Microbes Infect.">
        <title>Comprehensive subspecies identification of 175 nontuberculous mycobacteria species based on 7547 genomic profiles.</title>
        <authorList>
            <person name="Matsumoto Y."/>
            <person name="Kinjo T."/>
            <person name="Motooka D."/>
            <person name="Nabeya D."/>
            <person name="Jung N."/>
            <person name="Uechi K."/>
            <person name="Horii T."/>
            <person name="Iida T."/>
            <person name="Fujita J."/>
            <person name="Nakamura S."/>
        </authorList>
    </citation>
    <scope>NUCLEOTIDE SEQUENCE [LARGE SCALE GENOMIC DNA]</scope>
    <source>
        <strain evidence="2 3">JCM 6375</strain>
    </source>
</reference>
<proteinExistence type="predicted"/>